<keyword evidence="3" id="KW-0238">DNA-binding</keyword>
<dbReference type="EMBL" id="PIQN01000008">
    <property type="protein sequence ID" value="PKA43246.1"/>
    <property type="molecule type" value="Genomic_DNA"/>
</dbReference>
<dbReference type="GO" id="GO:0006310">
    <property type="term" value="P:DNA recombination"/>
    <property type="evidence" value="ECO:0007669"/>
    <property type="project" value="UniProtKB-KW"/>
</dbReference>
<dbReference type="InterPro" id="IPR011010">
    <property type="entry name" value="DNA_brk_join_enz"/>
</dbReference>
<dbReference type="Gene3D" id="1.10.150.130">
    <property type="match status" value="1"/>
</dbReference>
<evidence type="ECO:0000313" key="7">
    <source>
        <dbReference type="EMBL" id="PKA43246.1"/>
    </source>
</evidence>
<dbReference type="Pfam" id="PF00589">
    <property type="entry name" value="Phage_integrase"/>
    <property type="match status" value="1"/>
</dbReference>
<evidence type="ECO:0000256" key="4">
    <source>
        <dbReference type="ARBA" id="ARBA00023172"/>
    </source>
</evidence>
<dbReference type="InterPro" id="IPR013762">
    <property type="entry name" value="Integrase-like_cat_sf"/>
</dbReference>
<dbReference type="PANTHER" id="PTHR30629:SF2">
    <property type="entry name" value="PROPHAGE INTEGRASE INTS-RELATED"/>
    <property type="match status" value="1"/>
</dbReference>
<evidence type="ECO:0000259" key="5">
    <source>
        <dbReference type="Pfam" id="PF00589"/>
    </source>
</evidence>
<evidence type="ECO:0000313" key="8">
    <source>
        <dbReference type="Proteomes" id="UP000232164"/>
    </source>
</evidence>
<dbReference type="Gene3D" id="3.30.160.390">
    <property type="entry name" value="Integrase, DNA-binding domain"/>
    <property type="match status" value="1"/>
</dbReference>
<dbReference type="InterPro" id="IPR010998">
    <property type="entry name" value="Integrase_recombinase_N"/>
</dbReference>
<dbReference type="Proteomes" id="UP000232164">
    <property type="component" value="Unassembled WGS sequence"/>
</dbReference>
<evidence type="ECO:0000256" key="1">
    <source>
        <dbReference type="ARBA" id="ARBA00008857"/>
    </source>
</evidence>
<dbReference type="InterPro" id="IPR025166">
    <property type="entry name" value="Integrase_DNA_bind_dom"/>
</dbReference>
<dbReference type="SUPFAM" id="SSF56349">
    <property type="entry name" value="DNA breaking-rejoining enzymes"/>
    <property type="match status" value="1"/>
</dbReference>
<feature type="domain" description="Tyr recombinase" evidence="5">
    <location>
        <begin position="254"/>
        <end position="404"/>
    </location>
</feature>
<evidence type="ECO:0008006" key="9">
    <source>
        <dbReference type="Google" id="ProtNLM"/>
    </source>
</evidence>
<reference evidence="7 8" key="2">
    <citation type="submission" date="2017-12" db="EMBL/GenBank/DDBJ databases">
        <title>Genome sequence of Rhizobium sullae HCNT1 isolated from Sulla coronaria nodules and featuring peculiar denitrification phenotypes.</title>
        <authorList>
            <person name="De Diego-Diaz B."/>
            <person name="Treu L."/>
            <person name="Campanaro S."/>
            <person name="Da Silva Duarte V."/>
            <person name="Basaglia M."/>
            <person name="Favaro L."/>
            <person name="Casella S."/>
            <person name="Squartini A."/>
        </authorList>
    </citation>
    <scope>NUCLEOTIDE SEQUENCE [LARGE SCALE GENOMIC DNA]</scope>
    <source>
        <strain evidence="7 8">HCNT1</strain>
    </source>
</reference>
<dbReference type="InterPro" id="IPR050808">
    <property type="entry name" value="Phage_Integrase"/>
</dbReference>
<dbReference type="AlphaFoldDB" id="A0A2N0DAX5"/>
<comment type="caution">
    <text evidence="7">The sequence shown here is derived from an EMBL/GenBank/DDBJ whole genome shotgun (WGS) entry which is preliminary data.</text>
</comment>
<dbReference type="InterPro" id="IPR038488">
    <property type="entry name" value="Integrase_DNA-bd_sf"/>
</dbReference>
<dbReference type="RefSeq" id="WP_100771551.1">
    <property type="nucleotide sequence ID" value="NZ_PIQN01000008.1"/>
</dbReference>
<keyword evidence="2" id="KW-0229">DNA integration</keyword>
<dbReference type="InterPro" id="IPR002104">
    <property type="entry name" value="Integrase_catalytic"/>
</dbReference>
<evidence type="ECO:0000259" key="6">
    <source>
        <dbReference type="Pfam" id="PF13356"/>
    </source>
</evidence>
<dbReference type="GO" id="GO:0003677">
    <property type="term" value="F:DNA binding"/>
    <property type="evidence" value="ECO:0007669"/>
    <property type="project" value="UniProtKB-KW"/>
</dbReference>
<evidence type="ECO:0000256" key="2">
    <source>
        <dbReference type="ARBA" id="ARBA00022908"/>
    </source>
</evidence>
<name>A0A2N0DAX5_RHISU</name>
<protein>
    <recommendedName>
        <fullName evidence="9">Integrase</fullName>
    </recommendedName>
</protein>
<organism evidence="7 8">
    <name type="scientific">Rhizobium sullae</name>
    <name type="common">Rhizobium hedysari</name>
    <dbReference type="NCBI Taxonomy" id="50338"/>
    <lineage>
        <taxon>Bacteria</taxon>
        <taxon>Pseudomonadati</taxon>
        <taxon>Pseudomonadota</taxon>
        <taxon>Alphaproteobacteria</taxon>
        <taxon>Hyphomicrobiales</taxon>
        <taxon>Rhizobiaceae</taxon>
        <taxon>Rhizobium/Agrobacterium group</taxon>
        <taxon>Rhizobium</taxon>
    </lineage>
</organism>
<proteinExistence type="inferred from homology"/>
<sequence length="444" mass="50531">MTKKRPHKLTDERIAALPAPNDCDRYDVPDGLTANLFVRVGRRRKVFVMSARFGGAKNTTRLSIGVFPEMSLYAARVIAEEWNRQVGRGLNPKKEKESDERLERLKTRRTFRSAINDYLAYLPSRIRNRHAAEDAAAIRHDILDPSNDELLDRPMGEVTDGDLHRFIKAIRDRPARAKAMAVLCHLRTFFSWATSPDLRLEYGMVSNPMSNVTAKGLELQKGKRRHRLNAPEVRAYWLAADAMPYPYGPYFKSILLFGGRRKSEVVGARWSEMDLTRRVWIIPADRRKLGDSLGDLTVPLTLQARRLLDELRCNQCDGHGDFIFSTTNGQMPISGHFSRAMNNFRAKAEAELQKLEPQNHMRAFVLHDTRRVVRSALSAMGVADSVAEYIIGHKQKGMDAIYNVDDFLPQSRVALRQFSERLLAIVDGSALDWVDDPAEDEIDD</sequence>
<accession>A0A2N0DAX5</accession>
<dbReference type="Pfam" id="PF13356">
    <property type="entry name" value="Arm-DNA-bind_3"/>
    <property type="match status" value="1"/>
</dbReference>
<comment type="similarity">
    <text evidence="1">Belongs to the 'phage' integrase family.</text>
</comment>
<gene>
    <name evidence="7" type="ORF">CWR43_14490</name>
</gene>
<evidence type="ECO:0000256" key="3">
    <source>
        <dbReference type="ARBA" id="ARBA00023125"/>
    </source>
</evidence>
<keyword evidence="4" id="KW-0233">DNA recombination</keyword>
<dbReference type="GO" id="GO:0015074">
    <property type="term" value="P:DNA integration"/>
    <property type="evidence" value="ECO:0007669"/>
    <property type="project" value="UniProtKB-KW"/>
</dbReference>
<dbReference type="PANTHER" id="PTHR30629">
    <property type="entry name" value="PROPHAGE INTEGRASE"/>
    <property type="match status" value="1"/>
</dbReference>
<reference evidence="7 8" key="1">
    <citation type="submission" date="2017-11" db="EMBL/GenBank/DDBJ databases">
        <authorList>
            <person name="Han C.G."/>
        </authorList>
    </citation>
    <scope>NUCLEOTIDE SEQUENCE [LARGE SCALE GENOMIC DNA]</scope>
    <source>
        <strain evidence="7 8">HCNT1</strain>
    </source>
</reference>
<dbReference type="Gene3D" id="1.10.443.10">
    <property type="entry name" value="Intergrase catalytic core"/>
    <property type="match status" value="1"/>
</dbReference>
<feature type="domain" description="Integrase DNA-binding" evidence="6">
    <location>
        <begin position="9"/>
        <end position="98"/>
    </location>
</feature>